<dbReference type="Proteomes" id="UP000198683">
    <property type="component" value="Unassembled WGS sequence"/>
</dbReference>
<accession>A0A1G8UBK2</accession>
<proteinExistence type="predicted"/>
<reference evidence="1 2" key="1">
    <citation type="submission" date="2016-10" db="EMBL/GenBank/DDBJ databases">
        <authorList>
            <person name="de Groot N.N."/>
        </authorList>
    </citation>
    <scope>NUCLEOTIDE SEQUENCE [LARGE SCALE GENOMIC DNA]</scope>
    <source>
        <strain evidence="1 2">CGMCC 4.5681</strain>
    </source>
</reference>
<dbReference type="Gene3D" id="1.10.287.1060">
    <property type="entry name" value="ESAT-6-like"/>
    <property type="match status" value="1"/>
</dbReference>
<keyword evidence="2" id="KW-1185">Reference proteome</keyword>
<name>A0A1G8UBK2_9ACTN</name>
<dbReference type="AlphaFoldDB" id="A0A1G8UBK2"/>
<dbReference type="STRING" id="683260.SAMN05421874_10221"/>
<gene>
    <name evidence="1" type="ORF">SAMN05421874_10221</name>
</gene>
<dbReference type="RefSeq" id="WP_143021949.1">
    <property type="nucleotide sequence ID" value="NZ_FNFB01000002.1"/>
</dbReference>
<dbReference type="OrthoDB" id="3543005at2"/>
<dbReference type="EMBL" id="FNFB01000002">
    <property type="protein sequence ID" value="SDJ50380.1"/>
    <property type="molecule type" value="Genomic_DNA"/>
</dbReference>
<organism evidence="1 2">
    <name type="scientific">Nonomuraea maritima</name>
    <dbReference type="NCBI Taxonomy" id="683260"/>
    <lineage>
        <taxon>Bacteria</taxon>
        <taxon>Bacillati</taxon>
        <taxon>Actinomycetota</taxon>
        <taxon>Actinomycetes</taxon>
        <taxon>Streptosporangiales</taxon>
        <taxon>Streptosporangiaceae</taxon>
        <taxon>Nonomuraea</taxon>
    </lineage>
</organism>
<evidence type="ECO:0000313" key="1">
    <source>
        <dbReference type="EMBL" id="SDJ50380.1"/>
    </source>
</evidence>
<protein>
    <submittedName>
        <fullName evidence="1">Uncharacterized protein</fullName>
    </submittedName>
</protein>
<evidence type="ECO:0000313" key="2">
    <source>
        <dbReference type="Proteomes" id="UP000198683"/>
    </source>
</evidence>
<sequence length="94" mass="10574">MTEPLVDNPRHQELRQALARVRQLATQLETALDEPYRQFSGSAVWVGPAARRFGEELARHRQRLAAQAARVVGELEEELGRTPTQISASAARER</sequence>